<name>A0A650CQT7_9CREN</name>
<dbReference type="EMBL" id="CP045483">
    <property type="protein sequence ID" value="QGR20095.1"/>
    <property type="molecule type" value="Genomic_DNA"/>
</dbReference>
<dbReference type="PANTHER" id="PTHR43755">
    <property type="match status" value="1"/>
</dbReference>
<gene>
    <name evidence="2" type="ORF">D1868_08905</name>
</gene>
<sequence length="381" mass="42205">MQKRVVIVGAGNAGTTVANELAKKLGDKVEITVIEPSDYNLYQPGIVDFVVGHERIESIKREINNLLDKRVKIVKDRVVKVSPENGKVVTEKGKEIEFDYLVLSPGVKNKKGALPSWHSEENALKLRQIIDSFSGKKIVIGYYGIIKCPAAPFEFAFLLRQKFPEAKITLINPVAQPPELQKPMASKLAERSKELGIEILRGAKISTVNVSDKVIQTDDGQKISYDLALIDTPIYVAEEFSNLVDSSGFIPVDKETLKVNDFDNIYAVGDVTNIMLPPKTGAIAHYGAIHVAHSIYNDIMGFGKIKFDGSAMCAVYGGYGNGYFIYMNYNKSRALGPSSIFHSAKRSFTSLYWLSLKGTIDPFLEITRKYFSGGPQLIKTR</sequence>
<protein>
    <submittedName>
        <fullName evidence="2">NAD(P)/FAD-dependent oxidoreductase</fullName>
    </submittedName>
</protein>
<feature type="domain" description="FAD/NAD(P)-binding" evidence="1">
    <location>
        <begin position="4"/>
        <end position="276"/>
    </location>
</feature>
<organism evidence="2 3">
    <name type="scientific">Stygiolobus azoricus</name>
    <dbReference type="NCBI Taxonomy" id="41675"/>
    <lineage>
        <taxon>Archaea</taxon>
        <taxon>Thermoproteota</taxon>
        <taxon>Thermoprotei</taxon>
        <taxon>Sulfolobales</taxon>
        <taxon>Sulfolobaceae</taxon>
        <taxon>Stygiolobus</taxon>
    </lineage>
</organism>
<evidence type="ECO:0000313" key="3">
    <source>
        <dbReference type="Proteomes" id="UP000423396"/>
    </source>
</evidence>
<dbReference type="KEGG" id="sazo:D1868_08905"/>
<dbReference type="GO" id="GO:0016491">
    <property type="term" value="F:oxidoreductase activity"/>
    <property type="evidence" value="ECO:0007669"/>
    <property type="project" value="InterPro"/>
</dbReference>
<dbReference type="InterPro" id="IPR023753">
    <property type="entry name" value="FAD/NAD-binding_dom"/>
</dbReference>
<evidence type="ECO:0000313" key="2">
    <source>
        <dbReference type="EMBL" id="QGR20095.1"/>
    </source>
</evidence>
<proteinExistence type="predicted"/>
<dbReference type="GeneID" id="42799185"/>
<dbReference type="OrthoDB" id="38899at2157"/>
<dbReference type="Gene3D" id="3.50.50.100">
    <property type="match status" value="1"/>
</dbReference>
<dbReference type="InterPro" id="IPR036188">
    <property type="entry name" value="FAD/NAD-bd_sf"/>
</dbReference>
<reference evidence="2 3" key="1">
    <citation type="submission" date="2019-10" db="EMBL/GenBank/DDBJ databases">
        <title>Genome Sequences from Six Type Strain Members of the Archaeal Family Sulfolobaceae: Acidianus ambivalens, Acidianus infernus, Metallosphaera prunae, Stygiolobus azoricus, Sulfolobus metallicus, and Sulfurisphaera ohwakuensis.</title>
        <authorList>
            <person name="Counts J.A."/>
            <person name="Kelly R.M."/>
        </authorList>
    </citation>
    <scope>NUCLEOTIDE SEQUENCE [LARGE SCALE GENOMIC DNA]</scope>
    <source>
        <strain evidence="2 3">FC6</strain>
    </source>
</reference>
<accession>A0A650CQT7</accession>
<dbReference type="Pfam" id="PF07992">
    <property type="entry name" value="Pyr_redox_2"/>
    <property type="match status" value="1"/>
</dbReference>
<dbReference type="InterPro" id="IPR052541">
    <property type="entry name" value="SQRD"/>
</dbReference>
<dbReference type="Proteomes" id="UP000423396">
    <property type="component" value="Chromosome"/>
</dbReference>
<dbReference type="SUPFAM" id="SSF51905">
    <property type="entry name" value="FAD/NAD(P)-binding domain"/>
    <property type="match status" value="1"/>
</dbReference>
<evidence type="ECO:0000259" key="1">
    <source>
        <dbReference type="Pfam" id="PF07992"/>
    </source>
</evidence>
<dbReference type="PANTHER" id="PTHR43755:SF1">
    <property type="entry name" value="FAD-DEPENDENT PYRIDINE NUCLEOTIDE-DISULPHIDE OXIDOREDUCTASE"/>
    <property type="match status" value="1"/>
</dbReference>
<dbReference type="AlphaFoldDB" id="A0A650CQT7"/>
<dbReference type="RefSeq" id="WP_156007544.1">
    <property type="nucleotide sequence ID" value="NZ_CP045483.1"/>
</dbReference>
<keyword evidence="3" id="KW-1185">Reference proteome</keyword>